<dbReference type="RefSeq" id="WP_219058111.1">
    <property type="nucleotide sequence ID" value="NZ_JAHBBH010000006.1"/>
</dbReference>
<name>A0ABS6WD85_9BIFI</name>
<accession>A0ABS6WD85</accession>
<evidence type="ECO:0000313" key="2">
    <source>
        <dbReference type="Proteomes" id="UP000700815"/>
    </source>
</evidence>
<proteinExistence type="predicted"/>
<keyword evidence="2" id="KW-1185">Reference proteome</keyword>
<sequence>MSEFHLKNVNGEVDRNRLNTVMLEDGVIDWAAPLRALDVDVPVLLEYPIADDDAVAGQLEQVRTVLDGE</sequence>
<comment type="caution">
    <text evidence="1">The sequence shown here is derived from an EMBL/GenBank/DDBJ whole genome shotgun (WGS) entry which is preliminary data.</text>
</comment>
<evidence type="ECO:0000313" key="1">
    <source>
        <dbReference type="EMBL" id="MBW3092009.1"/>
    </source>
</evidence>
<organism evidence="1 2">
    <name type="scientific">Bifidobacterium miconis</name>
    <dbReference type="NCBI Taxonomy" id="2834435"/>
    <lineage>
        <taxon>Bacteria</taxon>
        <taxon>Bacillati</taxon>
        <taxon>Actinomycetota</taxon>
        <taxon>Actinomycetes</taxon>
        <taxon>Bifidobacteriales</taxon>
        <taxon>Bifidobacteriaceae</taxon>
        <taxon>Bifidobacterium</taxon>
    </lineage>
</organism>
<gene>
    <name evidence="1" type="ORF">KIH79_03380</name>
</gene>
<reference evidence="1 2" key="1">
    <citation type="submission" date="2021-05" db="EMBL/GenBank/DDBJ databases">
        <title>Phylogenetic classification of ten novel species belonging to the genus Bifidobacterium comprising B. colchicus sp. nov., B. abeli sp. nov., B. bicoloris sp. nov., B. guerezis sp. nov., B. rosaliae sp. nov., B. santillanensis sp. nov., B. argentati sp. nov., B. amazzoni sp. nov., B. pluviali sp. nov., and B. pinnaculum sp. nov.</title>
        <authorList>
            <person name="Lugli G.A."/>
            <person name="Ruiz Garcia L."/>
            <person name="Margolles A."/>
            <person name="Ventura M."/>
        </authorList>
    </citation>
    <scope>NUCLEOTIDE SEQUENCE [LARGE SCALE GENOMIC DNA]</scope>
    <source>
        <strain evidence="1 2">82T10</strain>
    </source>
</reference>
<dbReference type="Proteomes" id="UP000700815">
    <property type="component" value="Unassembled WGS sequence"/>
</dbReference>
<protein>
    <submittedName>
        <fullName evidence="1">Uncharacterized protein</fullName>
    </submittedName>
</protein>
<dbReference type="EMBL" id="JAHBBH010000006">
    <property type="protein sequence ID" value="MBW3092009.1"/>
    <property type="molecule type" value="Genomic_DNA"/>
</dbReference>